<protein>
    <recommendedName>
        <fullName evidence="3">Reverse transcriptase domain-containing protein</fullName>
    </recommendedName>
</protein>
<accession>A0ABN9LGZ2</accession>
<dbReference type="EMBL" id="CAUEEQ010018746">
    <property type="protein sequence ID" value="CAJ0941145.1"/>
    <property type="molecule type" value="Genomic_DNA"/>
</dbReference>
<proteinExistence type="predicted"/>
<reference evidence="1" key="1">
    <citation type="submission" date="2023-07" db="EMBL/GenBank/DDBJ databases">
        <authorList>
            <person name="Stuckert A."/>
        </authorList>
    </citation>
    <scope>NUCLEOTIDE SEQUENCE</scope>
</reference>
<keyword evidence="2" id="KW-1185">Reference proteome</keyword>
<gene>
    <name evidence="1" type="ORF">RIMI_LOCUS9148646</name>
</gene>
<name>A0ABN9LGZ2_9NEOB</name>
<dbReference type="Proteomes" id="UP001176940">
    <property type="component" value="Unassembled WGS sequence"/>
</dbReference>
<sequence length="148" mass="17128">MDKMDEGACIQEKGFGLLYQWGKNSFKVRGTAMGSHAAPPYANAYMIDFEESIIYKNPLFQDNVIIWKRYIDDVFCIWRGSTETLHVFFDVLNTSWPGIGFTINYDLVRMNFLDTLVIKNPEGVLSTDLYSKITDESLYGLKRFKCYT</sequence>
<evidence type="ECO:0008006" key="3">
    <source>
        <dbReference type="Google" id="ProtNLM"/>
    </source>
</evidence>
<dbReference type="PANTHER" id="PTHR21301">
    <property type="entry name" value="REVERSE TRANSCRIPTASE"/>
    <property type="match status" value="1"/>
</dbReference>
<organism evidence="1 2">
    <name type="scientific">Ranitomeya imitator</name>
    <name type="common">mimic poison frog</name>
    <dbReference type="NCBI Taxonomy" id="111125"/>
    <lineage>
        <taxon>Eukaryota</taxon>
        <taxon>Metazoa</taxon>
        <taxon>Chordata</taxon>
        <taxon>Craniata</taxon>
        <taxon>Vertebrata</taxon>
        <taxon>Euteleostomi</taxon>
        <taxon>Amphibia</taxon>
        <taxon>Batrachia</taxon>
        <taxon>Anura</taxon>
        <taxon>Neobatrachia</taxon>
        <taxon>Hyloidea</taxon>
        <taxon>Dendrobatidae</taxon>
        <taxon>Dendrobatinae</taxon>
        <taxon>Ranitomeya</taxon>
    </lineage>
</organism>
<evidence type="ECO:0000313" key="2">
    <source>
        <dbReference type="Proteomes" id="UP001176940"/>
    </source>
</evidence>
<dbReference type="PANTHER" id="PTHR21301:SF12">
    <property type="match status" value="1"/>
</dbReference>
<comment type="caution">
    <text evidence="1">The sequence shown here is derived from an EMBL/GenBank/DDBJ whole genome shotgun (WGS) entry which is preliminary data.</text>
</comment>
<evidence type="ECO:0000313" key="1">
    <source>
        <dbReference type="EMBL" id="CAJ0941145.1"/>
    </source>
</evidence>